<sequence>MTRTLFRAHVRAHSLATVMASVPRERARLLRLVASTRPQAMRRPRASA</sequence>
<dbReference type="RefSeq" id="WP_157013673.1">
    <property type="nucleotide sequence ID" value="NZ_BBPI01000063.1"/>
</dbReference>
<reference evidence="1 2" key="1">
    <citation type="submission" date="2014-11" db="EMBL/GenBank/DDBJ databases">
        <title>Whole genome shotgun sequence of Sphingomonas parapaucimobilis NBRC 15100.</title>
        <authorList>
            <person name="Katano-Makiyama Y."/>
            <person name="Hosoyama A."/>
            <person name="Hashimoto M."/>
            <person name="Hosoyama Y."/>
            <person name="Noguchi M."/>
            <person name="Numata M."/>
            <person name="Tsuchikane K."/>
            <person name="Hirakata S."/>
            <person name="Uohara A."/>
            <person name="Shimodaira J."/>
            <person name="Ohji S."/>
            <person name="Ichikawa N."/>
            <person name="Kimura A."/>
            <person name="Yamazoe A."/>
            <person name="Fujita N."/>
        </authorList>
    </citation>
    <scope>NUCLEOTIDE SEQUENCE [LARGE SCALE GENOMIC DNA]</scope>
    <source>
        <strain evidence="1 2">NBRC 15100</strain>
    </source>
</reference>
<name>A0A0A1W7K7_9SPHN</name>
<dbReference type="Proteomes" id="UP000032305">
    <property type="component" value="Unassembled WGS sequence"/>
</dbReference>
<dbReference type="OrthoDB" id="9893607at2"/>
<organism evidence="1 2">
    <name type="scientific">Sphingomonas parapaucimobilis NBRC 15100</name>
    <dbReference type="NCBI Taxonomy" id="1219049"/>
    <lineage>
        <taxon>Bacteria</taxon>
        <taxon>Pseudomonadati</taxon>
        <taxon>Pseudomonadota</taxon>
        <taxon>Alphaproteobacteria</taxon>
        <taxon>Sphingomonadales</taxon>
        <taxon>Sphingomonadaceae</taxon>
        <taxon>Sphingomonas</taxon>
    </lineage>
</organism>
<keyword evidence="2" id="KW-1185">Reference proteome</keyword>
<evidence type="ECO:0000313" key="2">
    <source>
        <dbReference type="Proteomes" id="UP000032305"/>
    </source>
</evidence>
<dbReference type="AlphaFoldDB" id="A0A0A1W7K7"/>
<comment type="caution">
    <text evidence="1">The sequence shown here is derived from an EMBL/GenBank/DDBJ whole genome shotgun (WGS) entry which is preliminary data.</text>
</comment>
<proteinExistence type="predicted"/>
<gene>
    <name evidence="1" type="ORF">SP5_063_00020</name>
</gene>
<dbReference type="EMBL" id="BBPI01000063">
    <property type="protein sequence ID" value="GAM01430.1"/>
    <property type="molecule type" value="Genomic_DNA"/>
</dbReference>
<protein>
    <submittedName>
        <fullName evidence="1">Uncharacterized protein</fullName>
    </submittedName>
</protein>
<accession>A0A0A1W7K7</accession>
<dbReference type="eggNOG" id="ENOG5032FAP">
    <property type="taxonomic scope" value="Bacteria"/>
</dbReference>
<evidence type="ECO:0000313" key="1">
    <source>
        <dbReference type="EMBL" id="GAM01430.1"/>
    </source>
</evidence>